<sequence>MSRVKSVDLDTLLMEPTAASISRTYSDRVYPDPWEKVLDYRRVREYAAENPNAGRVRVGRALDLPDERVRGWLKHVVPDPVRGINTAIDRGWLDPDPDSETAAALVGLLAHVLAGGSIPAGNYVPAVTPGSRVGAKEIRDAFERLGVETRTRNADEPGRASEIVPTCDGTVLGRCLVAMGAPTGGKTSLDHLPAVVWDVPRSVRRSFARTYVRHRGLNYADKSTTRVQVERPSSFITELREVLDDVLDESVTTADAGLTISADAARELGVE</sequence>
<reference evidence="1 2" key="1">
    <citation type="submission" date="2017-06" db="EMBL/GenBank/DDBJ databases">
        <authorList>
            <person name="Kim H.J."/>
            <person name="Triplett B.A."/>
        </authorList>
    </citation>
    <scope>NUCLEOTIDE SEQUENCE [LARGE SCALE GENOMIC DNA]</scope>
    <source>
        <strain evidence="1 2">DSM 19316</strain>
    </source>
</reference>
<dbReference type="AlphaFoldDB" id="A0A238X0Z3"/>
<gene>
    <name evidence="1" type="ORF">SAMN06266787_10391</name>
</gene>
<accession>A0A238X0Z3</accession>
<name>A0A238X0Z3_HALEZ</name>
<evidence type="ECO:0000313" key="2">
    <source>
        <dbReference type="Proteomes" id="UP000198297"/>
    </source>
</evidence>
<protein>
    <submittedName>
        <fullName evidence="1">Uncharacterized protein</fullName>
    </submittedName>
</protein>
<dbReference type="EMBL" id="FZNK01000003">
    <property type="protein sequence ID" value="SNR52392.1"/>
    <property type="molecule type" value="Genomic_DNA"/>
</dbReference>
<dbReference type="Proteomes" id="UP000198297">
    <property type="component" value="Unassembled WGS sequence"/>
</dbReference>
<organism evidence="1 2">
    <name type="scientific">Halorubrum ezzemoulense</name>
    <name type="common">Halorubrum chaoviator</name>
    <dbReference type="NCBI Taxonomy" id="337243"/>
    <lineage>
        <taxon>Archaea</taxon>
        <taxon>Methanobacteriati</taxon>
        <taxon>Methanobacteriota</taxon>
        <taxon>Stenosarchaea group</taxon>
        <taxon>Halobacteria</taxon>
        <taxon>Halobacteriales</taxon>
        <taxon>Haloferacaceae</taxon>
        <taxon>Halorubrum</taxon>
    </lineage>
</organism>
<proteinExistence type="predicted"/>
<evidence type="ECO:0000313" key="1">
    <source>
        <dbReference type="EMBL" id="SNR52392.1"/>
    </source>
</evidence>